<proteinExistence type="predicted"/>
<accession>A0ABX7BK46</accession>
<organism evidence="1 2">
    <name type="scientific">Brevundimonas vitisensis</name>
    <dbReference type="NCBI Taxonomy" id="2800818"/>
    <lineage>
        <taxon>Bacteria</taxon>
        <taxon>Pseudomonadati</taxon>
        <taxon>Pseudomonadota</taxon>
        <taxon>Alphaproteobacteria</taxon>
        <taxon>Caulobacterales</taxon>
        <taxon>Caulobacteraceae</taxon>
        <taxon>Brevundimonas</taxon>
    </lineage>
</organism>
<gene>
    <name evidence="1" type="ORF">JIP62_10540</name>
</gene>
<name>A0ABX7BK46_9CAUL</name>
<dbReference type="EMBL" id="CP067977">
    <property type="protein sequence ID" value="QQQ17770.1"/>
    <property type="molecule type" value="Genomic_DNA"/>
</dbReference>
<evidence type="ECO:0000313" key="2">
    <source>
        <dbReference type="Proteomes" id="UP000595448"/>
    </source>
</evidence>
<sequence length="141" mass="16120">MVAYSFKPGFIDDIRSKVKCQTIRLPRKRHARAGEALQLFTGPRMKPVRLGRAICAASRDVRLDFKTNVVTLDDFEVIAGTEELNAFAVRDGFRLPETFPSAIIKMEPWEYMARWWAMTHPGQTVFRGVLIDWGQSFEAAK</sequence>
<dbReference type="RefSeq" id="WP_201102146.1">
    <property type="nucleotide sequence ID" value="NZ_CP067977.1"/>
</dbReference>
<reference evidence="1 2" key="1">
    <citation type="submission" date="2021-01" db="EMBL/GenBank/DDBJ databases">
        <title>Brevundimonas vitis sp. nov., an bacterium isolated from grape (Vitis vinifera).</title>
        <authorList>
            <person name="Jiang L."/>
            <person name="Lee J."/>
        </authorList>
    </citation>
    <scope>NUCLEOTIDE SEQUENCE [LARGE SCALE GENOMIC DNA]</scope>
    <source>
        <strain evidence="1 2">GRTSA-9</strain>
    </source>
</reference>
<evidence type="ECO:0008006" key="3">
    <source>
        <dbReference type="Google" id="ProtNLM"/>
    </source>
</evidence>
<evidence type="ECO:0000313" key="1">
    <source>
        <dbReference type="EMBL" id="QQQ17770.1"/>
    </source>
</evidence>
<dbReference type="Proteomes" id="UP000595448">
    <property type="component" value="Chromosome"/>
</dbReference>
<protein>
    <recommendedName>
        <fullName evidence="3">ASCH domain-containing protein</fullName>
    </recommendedName>
</protein>
<keyword evidence="2" id="KW-1185">Reference proteome</keyword>